<evidence type="ECO:0000313" key="2">
    <source>
        <dbReference type="Proteomes" id="UP000095492"/>
    </source>
</evidence>
<organism evidence="1 2">
    <name type="scientific">Eubacterium ramulus</name>
    <dbReference type="NCBI Taxonomy" id="39490"/>
    <lineage>
        <taxon>Bacteria</taxon>
        <taxon>Bacillati</taxon>
        <taxon>Bacillota</taxon>
        <taxon>Clostridia</taxon>
        <taxon>Eubacteriales</taxon>
        <taxon>Eubacteriaceae</taxon>
        <taxon>Eubacterium</taxon>
    </lineage>
</organism>
<dbReference type="Proteomes" id="UP000095492">
    <property type="component" value="Unassembled WGS sequence"/>
</dbReference>
<gene>
    <name evidence="1" type="ORF">ERS852448_01225</name>
</gene>
<sequence length="161" mass="19324">MTADAMMKEYKNMKKELTVTEFQLRQFQGVSEQDMIDSMLYSHQEGERVQTSTLSDKTANIAIKYKAAMERENDEWYGFLFQRYMFLKEELDFFEHAVNGLDERHRSIITDLLDEDMTWDIMMERYHVSHTMIGKYRKAALKELDKQYEMRDRQVEAFVLG</sequence>
<dbReference type="STRING" id="39490.ERS852448_01225"/>
<name>A0A173T1D0_EUBRA</name>
<dbReference type="EMBL" id="CYYA01000007">
    <property type="protein sequence ID" value="CUM95675.1"/>
    <property type="molecule type" value="Genomic_DNA"/>
</dbReference>
<reference evidence="1 2" key="1">
    <citation type="submission" date="2015-09" db="EMBL/GenBank/DDBJ databases">
        <authorList>
            <consortium name="Pathogen Informatics"/>
        </authorList>
    </citation>
    <scope>NUCLEOTIDE SEQUENCE [LARGE SCALE GENOMIC DNA]</scope>
    <source>
        <strain evidence="1 2">2789STDY5608891</strain>
    </source>
</reference>
<dbReference type="InterPro" id="IPR013324">
    <property type="entry name" value="RNA_pol_sigma_r3/r4-like"/>
</dbReference>
<evidence type="ECO:0000313" key="1">
    <source>
        <dbReference type="EMBL" id="CUM95675.1"/>
    </source>
</evidence>
<dbReference type="SUPFAM" id="SSF88659">
    <property type="entry name" value="Sigma3 and sigma4 domains of RNA polymerase sigma factors"/>
    <property type="match status" value="1"/>
</dbReference>
<accession>A0A173T1D0</accession>
<proteinExistence type="predicted"/>
<dbReference type="AlphaFoldDB" id="A0A173T1D0"/>
<protein>
    <submittedName>
        <fullName evidence="1">Uncharacterized protein</fullName>
    </submittedName>
</protein>
<dbReference type="RefSeq" id="WP_242853590.1">
    <property type="nucleotide sequence ID" value="NZ_CP173382.1"/>
</dbReference>
<dbReference type="GeneID" id="97390821"/>